<keyword evidence="3" id="KW-1185">Reference proteome</keyword>
<dbReference type="OrthoDB" id="86288at2157"/>
<protein>
    <recommendedName>
        <fullName evidence="4">Stage II sporulation protein M</fullName>
    </recommendedName>
</protein>
<feature type="transmembrane region" description="Helical" evidence="1">
    <location>
        <begin position="176"/>
        <end position="198"/>
    </location>
</feature>
<evidence type="ECO:0000313" key="3">
    <source>
        <dbReference type="Proteomes" id="UP000006622"/>
    </source>
</evidence>
<evidence type="ECO:0000313" key="2">
    <source>
        <dbReference type="EMBL" id="AEH60350.1"/>
    </source>
</evidence>
<dbReference type="EMBL" id="CP002101">
    <property type="protein sequence ID" value="AEH60350.1"/>
    <property type="molecule type" value="Genomic_DNA"/>
</dbReference>
<dbReference type="InterPro" id="IPR002798">
    <property type="entry name" value="SpoIIM-like"/>
</dbReference>
<proteinExistence type="predicted"/>
<keyword evidence="1" id="KW-0472">Membrane</keyword>
<keyword evidence="1" id="KW-1133">Transmembrane helix</keyword>
<feature type="transmembrane region" description="Helical" evidence="1">
    <location>
        <begin position="119"/>
        <end position="143"/>
    </location>
</feature>
<dbReference type="Proteomes" id="UP000006622">
    <property type="component" value="Chromosome"/>
</dbReference>
<name>F7XPS5_METZD</name>
<dbReference type="HOGENOM" id="CLU_099320_0_0_2"/>
<evidence type="ECO:0000256" key="1">
    <source>
        <dbReference type="SAM" id="Phobius"/>
    </source>
</evidence>
<gene>
    <name evidence="2" type="ordered locus">Mzhil_0476</name>
</gene>
<dbReference type="PANTHER" id="PTHR35337">
    <property type="entry name" value="SLR1478 PROTEIN"/>
    <property type="match status" value="1"/>
</dbReference>
<accession>F7XPS5</accession>
<dbReference type="KEGG" id="mzh:Mzhil_0476"/>
<feature type="transmembrane region" description="Helical" evidence="1">
    <location>
        <begin position="20"/>
        <end position="40"/>
    </location>
</feature>
<dbReference type="STRING" id="679901.Mzhil_0476"/>
<dbReference type="PANTHER" id="PTHR35337:SF1">
    <property type="entry name" value="SLR1478 PROTEIN"/>
    <property type="match status" value="1"/>
</dbReference>
<evidence type="ECO:0008006" key="4">
    <source>
        <dbReference type="Google" id="ProtNLM"/>
    </source>
</evidence>
<organism evidence="2 3">
    <name type="scientific">Methanosalsum zhilinae (strain DSM 4017 / NBRC 107636 / OCM 62 / WeN5)</name>
    <name type="common">Methanohalophilus zhilinae</name>
    <dbReference type="NCBI Taxonomy" id="679901"/>
    <lineage>
        <taxon>Archaea</taxon>
        <taxon>Methanobacteriati</taxon>
        <taxon>Methanobacteriota</taxon>
        <taxon>Stenosarchaea group</taxon>
        <taxon>Methanomicrobia</taxon>
        <taxon>Methanosarcinales</taxon>
        <taxon>Methanosarcinaceae</taxon>
        <taxon>Methanosalsum</taxon>
    </lineage>
</organism>
<reference evidence="2 3" key="1">
    <citation type="submission" date="2010-07" db="EMBL/GenBank/DDBJ databases">
        <title>The complete genome of Methanosalsum zhilinae DSM 4017.</title>
        <authorList>
            <consortium name="US DOE Joint Genome Institute (JGI-PGF)"/>
            <person name="Lucas S."/>
            <person name="Copeland A."/>
            <person name="Lapidus A."/>
            <person name="Glavina del Rio T."/>
            <person name="Dalin E."/>
            <person name="Tice H."/>
            <person name="Bruce D."/>
            <person name="Goodwin L."/>
            <person name="Pitluck S."/>
            <person name="Kyrpides N."/>
            <person name="Mavromatis K."/>
            <person name="Ovchinnikova G."/>
            <person name="Daligault H."/>
            <person name="Detter J.C."/>
            <person name="Han C."/>
            <person name="Tapia R."/>
            <person name="Larimer F."/>
            <person name="Land M."/>
            <person name="Hauser L."/>
            <person name="Markowitz V."/>
            <person name="Cheng J.-F."/>
            <person name="Hugenholtz P."/>
            <person name="Woyke T."/>
            <person name="Wu D."/>
            <person name="Spring S."/>
            <person name="Schueler E."/>
            <person name="Brambilla E."/>
            <person name="Klenk H.-P."/>
            <person name="Eisen J.A."/>
        </authorList>
    </citation>
    <scope>NUCLEOTIDE SEQUENCE [LARGE SCALE GENOMIC DNA]</scope>
    <source>
        <strain evidence="3">DSM 4017 / NBRC 107636 / OCM 62 / WeN5</strain>
    </source>
</reference>
<feature type="transmembrane region" description="Helical" evidence="1">
    <location>
        <begin position="60"/>
        <end position="79"/>
    </location>
</feature>
<sequence precursor="true">MNMVYEKYFQEKEYLKSFRIQLILITAVFIVSAIAGYIYASLSPEFASAAMGELDQLVEIIEDLPLLGIMLFIFFNNAIKSLFALVMGVAFGIIPLLFIAYNGVILGVVVQVIAAERGFMFVVAGILPHGIIELPVVLISSAIGMKAGYETLKAVSGKDANIKEELVKGIRFYMKWIVPLLFVAAVIETFITPLFIFMTGI</sequence>
<dbReference type="AlphaFoldDB" id="F7XPS5"/>
<feature type="transmembrane region" description="Helical" evidence="1">
    <location>
        <begin position="86"/>
        <end position="113"/>
    </location>
</feature>
<dbReference type="Pfam" id="PF01944">
    <property type="entry name" value="SpoIIM"/>
    <property type="match status" value="1"/>
</dbReference>
<keyword evidence="1" id="KW-0812">Transmembrane</keyword>